<dbReference type="EMBL" id="BDGG01000003">
    <property type="protein sequence ID" value="GAU96459.1"/>
    <property type="molecule type" value="Genomic_DNA"/>
</dbReference>
<accession>A0A1D1V3W5</accession>
<comment type="caution">
    <text evidence="1">The sequence shown here is derived from an EMBL/GenBank/DDBJ whole genome shotgun (WGS) entry which is preliminary data.</text>
</comment>
<name>A0A1D1V3W5_RAMVA</name>
<dbReference type="Proteomes" id="UP000186922">
    <property type="component" value="Unassembled WGS sequence"/>
</dbReference>
<keyword evidence="2" id="KW-1185">Reference proteome</keyword>
<dbReference type="AlphaFoldDB" id="A0A1D1V3W5"/>
<evidence type="ECO:0000313" key="1">
    <source>
        <dbReference type="EMBL" id="GAU96459.1"/>
    </source>
</evidence>
<gene>
    <name evidence="1" type="primary">RvY_07901-1</name>
    <name evidence="1" type="synonym">RvY_07901.1</name>
    <name evidence="1" type="ORF">RvY_07901</name>
</gene>
<evidence type="ECO:0000313" key="2">
    <source>
        <dbReference type="Proteomes" id="UP000186922"/>
    </source>
</evidence>
<reference evidence="1 2" key="1">
    <citation type="journal article" date="2016" name="Nat. Commun.">
        <title>Extremotolerant tardigrade genome and improved radiotolerance of human cultured cells by tardigrade-unique protein.</title>
        <authorList>
            <person name="Hashimoto T."/>
            <person name="Horikawa D.D."/>
            <person name="Saito Y."/>
            <person name="Kuwahara H."/>
            <person name="Kozuka-Hata H."/>
            <person name="Shin-I T."/>
            <person name="Minakuchi Y."/>
            <person name="Ohishi K."/>
            <person name="Motoyama A."/>
            <person name="Aizu T."/>
            <person name="Enomoto A."/>
            <person name="Kondo K."/>
            <person name="Tanaka S."/>
            <person name="Hara Y."/>
            <person name="Koshikawa S."/>
            <person name="Sagara H."/>
            <person name="Miura T."/>
            <person name="Yokobori S."/>
            <person name="Miyagawa K."/>
            <person name="Suzuki Y."/>
            <person name="Kubo T."/>
            <person name="Oyama M."/>
            <person name="Kohara Y."/>
            <person name="Fujiyama A."/>
            <person name="Arakawa K."/>
            <person name="Katayama T."/>
            <person name="Toyoda A."/>
            <person name="Kunieda T."/>
        </authorList>
    </citation>
    <scope>NUCLEOTIDE SEQUENCE [LARGE SCALE GENOMIC DNA]</scope>
    <source>
        <strain evidence="1 2">YOKOZUNA-1</strain>
    </source>
</reference>
<protein>
    <submittedName>
        <fullName evidence="1">Uncharacterized protein</fullName>
    </submittedName>
</protein>
<proteinExistence type="predicted"/>
<organism evidence="1 2">
    <name type="scientific">Ramazzottius varieornatus</name>
    <name type="common">Water bear</name>
    <name type="synonym">Tardigrade</name>
    <dbReference type="NCBI Taxonomy" id="947166"/>
    <lineage>
        <taxon>Eukaryota</taxon>
        <taxon>Metazoa</taxon>
        <taxon>Ecdysozoa</taxon>
        <taxon>Tardigrada</taxon>
        <taxon>Eutardigrada</taxon>
        <taxon>Parachela</taxon>
        <taxon>Hypsibioidea</taxon>
        <taxon>Ramazzottiidae</taxon>
        <taxon>Ramazzottius</taxon>
    </lineage>
</organism>
<sequence>MFSTFTNYWYYSACKTSGTLYGPVNLVELYAAACTCKEDKERFWVGSQHSAALGTLRMRVVQYGIIPQSKVLPADLQLVFLNPSDGLCPGIWSDGHIGQIGNFCRRKLEELTTICFSSALPIEIRRGTR</sequence>